<dbReference type="GeneID" id="34593526"/>
<name>A0A178CA88_9EURO</name>
<evidence type="ECO:0000313" key="4">
    <source>
        <dbReference type="Proteomes" id="UP000185904"/>
    </source>
</evidence>
<feature type="region of interest" description="Disordered" evidence="1">
    <location>
        <begin position="393"/>
        <end position="430"/>
    </location>
</feature>
<dbReference type="RefSeq" id="XP_022495668.1">
    <property type="nucleotide sequence ID" value="XM_022648397.1"/>
</dbReference>
<sequence>MSSPHVFPDGPYRRNYFFVGGEYVPEEEEEEGNSNSNADKKDKSRKYGGYVMKGQAYVECLSPVEVEGVHRRGGGRRRRPFPLVLIHGAGQSGLNWLHTPDNRPGWASYFLARGFTVYIMDTPSRGRSVPDFGQNHTTFTTGFVEAWFTAPSPGKWAQAGKHSQWPGTGQRGDPVFDAFYASTYPSVTDIAAYQSSQASAIAALLHHIATPAILLTHSQGSPGGWLAADICPELICAIIAVEPNGPPFAGVHPHNGAAARAWGLTDIPIAYSPPVTNVDELDLVTIPSTEPGRDDMVLQRQDAGSSTPRNGGVVRRLKNLQHIPVLVEVGEASYHAPYDHATVAYLRQAGVECDFIRLEDRGILGNGHMQMLELNNLEIAAVLEGWISTRVEGEGQNQGERQGQGEGRGERGRGVQSVVMNGGDESFSFD</sequence>
<dbReference type="InterPro" id="IPR050228">
    <property type="entry name" value="Carboxylesterase_BioH"/>
</dbReference>
<dbReference type="PANTHER" id="PTHR43194:SF4">
    <property type="entry name" value="AB HYDROLASE-1 DOMAIN-CONTAINING PROTEIN"/>
    <property type="match status" value="1"/>
</dbReference>
<dbReference type="Proteomes" id="UP000185904">
    <property type="component" value="Unassembled WGS sequence"/>
</dbReference>
<proteinExistence type="predicted"/>
<organism evidence="3 4">
    <name type="scientific">Fonsecaea nubica</name>
    <dbReference type="NCBI Taxonomy" id="856822"/>
    <lineage>
        <taxon>Eukaryota</taxon>
        <taxon>Fungi</taxon>
        <taxon>Dikarya</taxon>
        <taxon>Ascomycota</taxon>
        <taxon>Pezizomycotina</taxon>
        <taxon>Eurotiomycetes</taxon>
        <taxon>Chaetothyriomycetidae</taxon>
        <taxon>Chaetothyriales</taxon>
        <taxon>Herpotrichiellaceae</taxon>
        <taxon>Fonsecaea</taxon>
    </lineage>
</organism>
<dbReference type="PANTHER" id="PTHR43194">
    <property type="entry name" value="HYDROLASE ALPHA/BETA FOLD FAMILY"/>
    <property type="match status" value="1"/>
</dbReference>
<accession>A0A178CA88</accession>
<feature type="region of interest" description="Disordered" evidence="1">
    <location>
        <begin position="25"/>
        <end position="45"/>
    </location>
</feature>
<evidence type="ECO:0000259" key="2">
    <source>
        <dbReference type="Pfam" id="PF12697"/>
    </source>
</evidence>
<evidence type="ECO:0000256" key="1">
    <source>
        <dbReference type="SAM" id="MobiDB-lite"/>
    </source>
</evidence>
<protein>
    <recommendedName>
        <fullName evidence="2">AB hydrolase-1 domain-containing protein</fullName>
    </recommendedName>
</protein>
<dbReference type="Pfam" id="PF12697">
    <property type="entry name" value="Abhydrolase_6"/>
    <property type="match status" value="1"/>
</dbReference>
<dbReference type="CDD" id="cd12809">
    <property type="entry name" value="Esterase_713_like-2"/>
    <property type="match status" value="1"/>
</dbReference>
<dbReference type="InterPro" id="IPR000073">
    <property type="entry name" value="AB_hydrolase_1"/>
</dbReference>
<reference evidence="3 4" key="1">
    <citation type="submission" date="2016-03" db="EMBL/GenBank/DDBJ databases">
        <title>The draft genome sequence of Fonsecaea nubica causative agent of cutaneous subcutaneous infection in human host.</title>
        <authorList>
            <person name="Costa F."/>
            <person name="Sybren D.H."/>
            <person name="Raittz R.T."/>
            <person name="Weiss V.A."/>
            <person name="Leao A.C."/>
            <person name="Gomes R."/>
            <person name="De Souza E.M."/>
            <person name="Pedrosa F.O."/>
            <person name="Steffens M.B."/>
            <person name="Bombassaro A."/>
            <person name="Tadra-Sfeir M.Z."/>
            <person name="Moreno L.F."/>
            <person name="Najafzadeh M.J."/>
            <person name="Felipe M.S."/>
            <person name="Teixeira M."/>
            <person name="Sun J."/>
            <person name="Xi L."/>
            <person name="Castro M.A."/>
            <person name="Vicente V.A."/>
        </authorList>
    </citation>
    <scope>NUCLEOTIDE SEQUENCE [LARGE SCALE GENOMIC DNA]</scope>
    <source>
        <strain evidence="3 4">CBS 269.64</strain>
    </source>
</reference>
<dbReference type="EMBL" id="LVCJ01000103">
    <property type="protein sequence ID" value="OAL26467.1"/>
    <property type="molecule type" value="Genomic_DNA"/>
</dbReference>
<dbReference type="Gene3D" id="3.40.50.1820">
    <property type="entry name" value="alpha/beta hydrolase"/>
    <property type="match status" value="1"/>
</dbReference>
<dbReference type="OrthoDB" id="9978720at2759"/>
<comment type="caution">
    <text evidence="3">The sequence shown here is derived from an EMBL/GenBank/DDBJ whole genome shotgun (WGS) entry which is preliminary data.</text>
</comment>
<dbReference type="SUPFAM" id="SSF53474">
    <property type="entry name" value="alpha/beta-Hydrolases"/>
    <property type="match status" value="1"/>
</dbReference>
<dbReference type="InterPro" id="IPR029058">
    <property type="entry name" value="AB_hydrolase_fold"/>
</dbReference>
<keyword evidence="4" id="KW-1185">Reference proteome</keyword>
<dbReference type="AlphaFoldDB" id="A0A178CA88"/>
<feature type="domain" description="AB hydrolase-1" evidence="2">
    <location>
        <begin position="83"/>
        <end position="373"/>
    </location>
</feature>
<evidence type="ECO:0000313" key="3">
    <source>
        <dbReference type="EMBL" id="OAL26467.1"/>
    </source>
</evidence>
<gene>
    <name evidence="3" type="ORF">AYO20_10135</name>
</gene>